<dbReference type="InterPro" id="IPR017968">
    <property type="entry name" value="Acylphosphatase_CS"/>
</dbReference>
<dbReference type="KEGG" id="meg:DKB62_06300"/>
<dbReference type="Pfam" id="PF07503">
    <property type="entry name" value="zf-HYPF"/>
    <property type="match status" value="2"/>
</dbReference>
<dbReference type="InterPro" id="IPR006070">
    <property type="entry name" value="Sua5-like_dom"/>
</dbReference>
<keyword evidence="7" id="KW-0862">Zinc</keyword>
<evidence type="ECO:0000256" key="4">
    <source>
        <dbReference type="ARBA" id="ARBA00022598"/>
    </source>
</evidence>
<dbReference type="Gene3D" id="3.30.420.360">
    <property type="match status" value="1"/>
</dbReference>
<dbReference type="InterPro" id="IPR055128">
    <property type="entry name" value="HypF_C_2"/>
</dbReference>
<evidence type="ECO:0000256" key="9">
    <source>
        <dbReference type="ARBA" id="ARBA00048220"/>
    </source>
</evidence>
<dbReference type="InterPro" id="IPR041440">
    <property type="entry name" value="HypF_C"/>
</dbReference>
<dbReference type="Pfam" id="PF01300">
    <property type="entry name" value="Sua5_yciO_yrdC"/>
    <property type="match status" value="1"/>
</dbReference>
<accession>A0A346AZA5</accession>
<evidence type="ECO:0000259" key="13">
    <source>
        <dbReference type="PROSITE" id="PS51163"/>
    </source>
</evidence>
<dbReference type="GO" id="GO:0016743">
    <property type="term" value="F:carboxyl- or carbamoyltransferase activity"/>
    <property type="evidence" value="ECO:0007669"/>
    <property type="project" value="UniProtKB-UniRule"/>
</dbReference>
<dbReference type="PIRSF" id="PIRSF006256">
    <property type="entry name" value="CMPcnvr_hdrg_mat"/>
    <property type="match status" value="1"/>
</dbReference>
<dbReference type="InterPro" id="IPR001792">
    <property type="entry name" value="Acylphosphatase-like_dom"/>
</dbReference>
<dbReference type="InterPro" id="IPR017945">
    <property type="entry name" value="DHBP_synth_RibB-like_a/b_dom"/>
</dbReference>
<dbReference type="PROSITE" id="PS51163">
    <property type="entry name" value="YRDC"/>
    <property type="match status" value="1"/>
</dbReference>
<evidence type="ECO:0000256" key="8">
    <source>
        <dbReference type="ARBA" id="ARBA00047645"/>
    </source>
</evidence>
<evidence type="ECO:0000259" key="12">
    <source>
        <dbReference type="PROSITE" id="PS51160"/>
    </source>
</evidence>
<proteinExistence type="inferred from homology"/>
<dbReference type="GO" id="GO:0051604">
    <property type="term" value="P:protein maturation"/>
    <property type="evidence" value="ECO:0007669"/>
    <property type="project" value="TreeGrafter"/>
</dbReference>
<keyword evidence="4" id="KW-0436">Ligase</keyword>
<keyword evidence="5" id="KW-0479">Metal-binding</keyword>
<evidence type="ECO:0000256" key="7">
    <source>
        <dbReference type="ARBA" id="ARBA00022833"/>
    </source>
</evidence>
<evidence type="ECO:0000256" key="5">
    <source>
        <dbReference type="ARBA" id="ARBA00022723"/>
    </source>
</evidence>
<dbReference type="GO" id="GO:0003998">
    <property type="term" value="F:acylphosphatase activity"/>
    <property type="evidence" value="ECO:0007669"/>
    <property type="project" value="UniProtKB-EC"/>
</dbReference>
<dbReference type="EC" id="6.2.-.-" evidence="10"/>
<evidence type="ECO:0000256" key="1">
    <source>
        <dbReference type="ARBA" id="ARBA00004711"/>
    </source>
</evidence>
<comment type="catalytic activity">
    <reaction evidence="8">
        <text>an acyl phosphate + H2O = a carboxylate + phosphate + H(+)</text>
        <dbReference type="Rhea" id="RHEA:14965"/>
        <dbReference type="ChEBI" id="CHEBI:15377"/>
        <dbReference type="ChEBI" id="CHEBI:15378"/>
        <dbReference type="ChEBI" id="CHEBI:29067"/>
        <dbReference type="ChEBI" id="CHEBI:43474"/>
        <dbReference type="ChEBI" id="CHEBI:59918"/>
        <dbReference type="EC" id="3.6.1.7"/>
    </reaction>
</comment>
<organism evidence="14 15">
    <name type="scientific">Megasphaera stantonii</name>
    <dbReference type="NCBI Taxonomy" id="2144175"/>
    <lineage>
        <taxon>Bacteria</taxon>
        <taxon>Bacillati</taxon>
        <taxon>Bacillota</taxon>
        <taxon>Negativicutes</taxon>
        <taxon>Veillonellales</taxon>
        <taxon>Veillonellaceae</taxon>
        <taxon>Megasphaera</taxon>
    </lineage>
</organism>
<feature type="domain" description="YrdC-like" evidence="13">
    <location>
        <begin position="195"/>
        <end position="385"/>
    </location>
</feature>
<keyword evidence="15" id="KW-1185">Reference proteome</keyword>
<evidence type="ECO:0000256" key="6">
    <source>
        <dbReference type="ARBA" id="ARBA00022771"/>
    </source>
</evidence>
<dbReference type="PANTHER" id="PTHR42959">
    <property type="entry name" value="CARBAMOYLTRANSFERASE"/>
    <property type="match status" value="1"/>
</dbReference>
<evidence type="ECO:0000256" key="3">
    <source>
        <dbReference type="ARBA" id="ARBA00008097"/>
    </source>
</evidence>
<evidence type="ECO:0000313" key="14">
    <source>
        <dbReference type="EMBL" id="AXL21198.1"/>
    </source>
</evidence>
<dbReference type="Gene3D" id="3.30.110.120">
    <property type="match status" value="1"/>
</dbReference>
<evidence type="ECO:0000313" key="15">
    <source>
        <dbReference type="Proteomes" id="UP000254337"/>
    </source>
</evidence>
<dbReference type="Pfam" id="PF22521">
    <property type="entry name" value="HypF_C_2"/>
    <property type="match status" value="1"/>
</dbReference>
<feature type="domain" description="Acylphosphatase-like" evidence="12">
    <location>
        <begin position="3"/>
        <end position="89"/>
    </location>
</feature>
<comment type="similarity">
    <text evidence="2">Belongs to the acylphosphatase family.</text>
</comment>
<dbReference type="Proteomes" id="UP000254337">
    <property type="component" value="Chromosome"/>
</dbReference>
<dbReference type="SUPFAM" id="SSF55821">
    <property type="entry name" value="YrdC/RibB"/>
    <property type="match status" value="1"/>
</dbReference>
<comment type="similarity">
    <text evidence="3 10">Belongs to the carbamoyltransferase HypF family.</text>
</comment>
<dbReference type="RefSeq" id="WP_107196071.1">
    <property type="nucleotide sequence ID" value="NZ_CP029462.1"/>
</dbReference>
<comment type="catalytic activity">
    <reaction evidence="9">
        <text>C-terminal L-cysteinyl-[HypE protein] + carbamoyl phosphate + ATP + H2O = C-terminal S-carboxamide-L-cysteinyl-[HypE protein] + AMP + phosphate + diphosphate + H(+)</text>
        <dbReference type="Rhea" id="RHEA:55636"/>
        <dbReference type="Rhea" id="RHEA-COMP:14247"/>
        <dbReference type="Rhea" id="RHEA-COMP:14392"/>
        <dbReference type="ChEBI" id="CHEBI:15377"/>
        <dbReference type="ChEBI" id="CHEBI:15378"/>
        <dbReference type="ChEBI" id="CHEBI:30616"/>
        <dbReference type="ChEBI" id="CHEBI:33019"/>
        <dbReference type="ChEBI" id="CHEBI:43474"/>
        <dbReference type="ChEBI" id="CHEBI:58228"/>
        <dbReference type="ChEBI" id="CHEBI:76913"/>
        <dbReference type="ChEBI" id="CHEBI:139126"/>
        <dbReference type="ChEBI" id="CHEBI:456215"/>
    </reaction>
</comment>
<dbReference type="Gene3D" id="3.90.870.50">
    <property type="match status" value="1"/>
</dbReference>
<reference evidence="14 15" key="1">
    <citation type="submission" date="2018-05" db="EMBL/GenBank/DDBJ databases">
        <title>Complete genome sequence of Megasphaera sp. AJH120T, isolated from the ceca of a chicken.</title>
        <authorList>
            <person name="Maki J."/>
            <person name="Looft T."/>
        </authorList>
    </citation>
    <scope>NUCLEOTIDE SEQUENCE [LARGE SCALE GENOMIC DNA]</scope>
    <source>
        <strain evidence="14 15">AJH120</strain>
    </source>
</reference>
<evidence type="ECO:0000256" key="2">
    <source>
        <dbReference type="ARBA" id="ARBA00005614"/>
    </source>
</evidence>
<dbReference type="OrthoDB" id="9808093at2"/>
<dbReference type="GO" id="GO:0016874">
    <property type="term" value="F:ligase activity"/>
    <property type="evidence" value="ECO:0007669"/>
    <property type="project" value="UniProtKB-UniRule"/>
</dbReference>
<comment type="caution">
    <text evidence="11">Lacks conserved residue(s) required for the propagation of feature annotation.</text>
</comment>
<protein>
    <recommendedName>
        <fullName evidence="10">Carbamoyltransferase</fullName>
        <ecNumber evidence="10">6.2.-.-</ecNumber>
    </recommendedName>
</protein>
<evidence type="ECO:0000256" key="10">
    <source>
        <dbReference type="PIRNR" id="PIRNR006256"/>
    </source>
</evidence>
<dbReference type="PANTHER" id="PTHR42959:SF1">
    <property type="entry name" value="CARBAMOYLTRANSFERASE HYPF"/>
    <property type="match status" value="1"/>
</dbReference>
<dbReference type="GO" id="GO:0008270">
    <property type="term" value="F:zinc ion binding"/>
    <property type="evidence" value="ECO:0007669"/>
    <property type="project" value="UniProtKB-KW"/>
</dbReference>
<dbReference type="NCBIfam" id="TIGR00143">
    <property type="entry name" value="hypF"/>
    <property type="match status" value="1"/>
</dbReference>
<dbReference type="Gene3D" id="3.30.420.40">
    <property type="match status" value="1"/>
</dbReference>
<gene>
    <name evidence="14" type="primary">hypF</name>
    <name evidence="14" type="ORF">DKB62_06300</name>
</gene>
<keyword evidence="14" id="KW-0808">Transferase</keyword>
<keyword evidence="6" id="KW-0863">Zinc-finger</keyword>
<dbReference type="SUPFAM" id="SSF54975">
    <property type="entry name" value="Acylphosphatase/BLUF domain-like"/>
    <property type="match status" value="1"/>
</dbReference>
<dbReference type="InterPro" id="IPR004421">
    <property type="entry name" value="Carbamoyltransferase_HypF"/>
</dbReference>
<dbReference type="InterPro" id="IPR011125">
    <property type="entry name" value="Znf_HypF"/>
</dbReference>
<dbReference type="PROSITE" id="PS00150">
    <property type="entry name" value="ACYLPHOSPHATASE_1"/>
    <property type="match status" value="1"/>
</dbReference>
<dbReference type="GO" id="GO:0003725">
    <property type="term" value="F:double-stranded RNA binding"/>
    <property type="evidence" value="ECO:0007669"/>
    <property type="project" value="InterPro"/>
</dbReference>
<dbReference type="InterPro" id="IPR051060">
    <property type="entry name" value="Carbamoyltrans_HypF-like"/>
</dbReference>
<evidence type="ECO:0000256" key="11">
    <source>
        <dbReference type="PROSITE-ProRule" id="PRU00520"/>
    </source>
</evidence>
<dbReference type="PROSITE" id="PS51160">
    <property type="entry name" value="ACYLPHOSPHATASE_3"/>
    <property type="match status" value="1"/>
</dbReference>
<name>A0A346AZA5_9FIRM</name>
<dbReference type="InterPro" id="IPR036046">
    <property type="entry name" value="Acylphosphatase-like_dom_sf"/>
</dbReference>
<dbReference type="Pfam" id="PF17788">
    <property type="entry name" value="HypF_C"/>
    <property type="match status" value="1"/>
</dbReference>
<dbReference type="UniPathway" id="UPA00335"/>
<sequence>MKTERICVFGIVQGVGFRPFVSRLAAKHGLGGTVCNKGSYVEIVAQGADDAVEAFCRDLPELAPERSAILNIDRSAAEPKSYSSFDIVESAREEGHIFVSPDIAVCDACKAELFDPSDRRYLHPFINCTACGPRLTILDAMPYDRERTSMGAFPMCPACEYEYTHAETRRYDAQPVCCNDCGPEVYLLGRTERRREAITEARRIIAGGGIVAVKGIGGFHLCCDAGNEDAVRRLRQSKHRPVKPLAVMMRDMDVVRRECVVEAGEAEILDGCQKPILLLRRKEGGRLCPSIAPGNPKVGVMLPYAPLQLLLFTYDDGVAMPDCLVMTSANESGAPICRTDDDANKELSSLCDAVLSHNRRIRLRADDSVMDFFDGEPYMIRRSRGYAPLPFFVGPDEGKQVLAVGGELKNTFCLAKGNLYYLSPYIGDLSDARTVDALRESVERMESLLEATPSAVVCDTHRQYNSVAVAEELGLPVLKVQHHYAHVLSCMAENNYLEPVIGVSFDGTGYGGDGTIWGGEVLLADVHGYSRFASVAPFHHVGGDAASREGWRIAVSLLYDNTGRNKEQTAALAEKLRLCSREELQAQFFLADNGVNTVMSTSAGRLFDGLSAALGLCRQSTFEGQGAMALQFAAEAWEQTHGEEAVVPGPLERLSDRYVLATQRVFDGCVQSYVKHGDAGREAYAFHRGLAGMVLAAARQAREETGRNAVALSGGVFQNTLLLRLCCRALERDGFTVLRHRLVPPNDGGLALGQALYGMYHLQ</sequence>
<dbReference type="AlphaFoldDB" id="A0A346AZA5"/>
<comment type="pathway">
    <text evidence="1">Protein modification; [NiFe] hydrogenase maturation.</text>
</comment>
<dbReference type="Pfam" id="PF00708">
    <property type="entry name" value="Acylphosphatase"/>
    <property type="match status" value="1"/>
</dbReference>
<dbReference type="EMBL" id="CP029462">
    <property type="protein sequence ID" value="AXL21198.1"/>
    <property type="molecule type" value="Genomic_DNA"/>
</dbReference>